<evidence type="ECO:0000256" key="5">
    <source>
        <dbReference type="ARBA" id="ARBA00022927"/>
    </source>
</evidence>
<keyword evidence="8" id="KW-0175">Coiled coil</keyword>
<comment type="function">
    <text evidence="1">Needed for flagellar regrowth and assembly.</text>
</comment>
<dbReference type="GO" id="GO:0005829">
    <property type="term" value="C:cytosol"/>
    <property type="evidence" value="ECO:0007669"/>
    <property type="project" value="TreeGrafter"/>
</dbReference>
<keyword evidence="11" id="KW-1185">Reference proteome</keyword>
<proteinExistence type="inferred from homology"/>
<dbReference type="GO" id="GO:0044781">
    <property type="term" value="P:bacterial-type flagellum organization"/>
    <property type="evidence" value="ECO:0007669"/>
    <property type="project" value="UniProtKB-KW"/>
</dbReference>
<evidence type="ECO:0000256" key="7">
    <source>
        <dbReference type="NCBIfam" id="TIGR03825"/>
    </source>
</evidence>
<dbReference type="PANTHER" id="PTHR34982">
    <property type="entry name" value="YOP PROTEINS TRANSLOCATION PROTEIN L"/>
    <property type="match status" value="1"/>
</dbReference>
<keyword evidence="6" id="KW-1006">Bacterial flagellum protein export</keyword>
<keyword evidence="4" id="KW-1005">Bacterial flagellum biogenesis</keyword>
<dbReference type="AlphaFoldDB" id="A0A090ITL7"/>
<dbReference type="GO" id="GO:0015031">
    <property type="term" value="P:protein transport"/>
    <property type="evidence" value="ECO:0007669"/>
    <property type="project" value="UniProtKB-KW"/>
</dbReference>
<evidence type="ECO:0000259" key="9">
    <source>
        <dbReference type="Pfam" id="PF02108"/>
    </source>
</evidence>
<dbReference type="Pfam" id="PF02108">
    <property type="entry name" value="FliH"/>
    <property type="match status" value="1"/>
</dbReference>
<evidence type="ECO:0000256" key="4">
    <source>
        <dbReference type="ARBA" id="ARBA00022795"/>
    </source>
</evidence>
<comment type="similarity">
    <text evidence="2">Belongs to the FliH family.</text>
</comment>
<evidence type="ECO:0000313" key="10">
    <source>
        <dbReference type="EMBL" id="CEE01391.1"/>
    </source>
</evidence>
<dbReference type="Proteomes" id="UP000040576">
    <property type="component" value="Unassembled WGS sequence"/>
</dbReference>
<evidence type="ECO:0000256" key="1">
    <source>
        <dbReference type="ARBA" id="ARBA00003041"/>
    </source>
</evidence>
<keyword evidence="10" id="KW-0966">Cell projection</keyword>
<gene>
    <name evidence="10" type="primary">fliH</name>
    <name evidence="10" type="ORF">BT1A1_1562</name>
</gene>
<evidence type="ECO:0000256" key="8">
    <source>
        <dbReference type="SAM" id="Coils"/>
    </source>
</evidence>
<accession>A0A090ITL7</accession>
<dbReference type="NCBIfam" id="TIGR03825">
    <property type="entry name" value="FliH_bacil"/>
    <property type="match status" value="1"/>
</dbReference>
<sequence>MISLSNVVKRTNTDEMEEKITIRLLTMNRSRQPHEETDGSIQPLQNNEQIEKATKEANLIVERANQEAEQIRRQIEKEKQLFAKEKEKIYQQAHHEGYTKGIQLGQEKGYRKVEELIQFAKSIVDDAKIEYQKCVDKSEQTILTLSLKVAEKILCSSLHENEERFLPLVKKAIDEVKNYKEVQIYVNPSRYALLVKKKDELLPHFHDGQLYIYPDENLSETGCIIETDGLRMDVGLDTQLREIKKKLFELFIGDEE</sequence>
<organism evidence="10 11">
    <name type="scientific">Caldibacillus thermoamylovorans</name>
    <dbReference type="NCBI Taxonomy" id="35841"/>
    <lineage>
        <taxon>Bacteria</taxon>
        <taxon>Bacillati</taxon>
        <taxon>Bacillota</taxon>
        <taxon>Bacilli</taxon>
        <taxon>Bacillales</taxon>
        <taxon>Bacillaceae</taxon>
        <taxon>Caldibacillus</taxon>
    </lineage>
</organism>
<dbReference type="EMBL" id="CCRF01000045">
    <property type="protein sequence ID" value="CEE01391.1"/>
    <property type="molecule type" value="Genomic_DNA"/>
</dbReference>
<name>A0A090ITL7_9BACI</name>
<feature type="coiled-coil region" evidence="8">
    <location>
        <begin position="47"/>
        <end position="88"/>
    </location>
</feature>
<dbReference type="PANTHER" id="PTHR34982:SF1">
    <property type="entry name" value="FLAGELLAR ASSEMBLY PROTEIN FLIH"/>
    <property type="match status" value="1"/>
</dbReference>
<evidence type="ECO:0000313" key="11">
    <source>
        <dbReference type="Proteomes" id="UP000040576"/>
    </source>
</evidence>
<evidence type="ECO:0000256" key="3">
    <source>
        <dbReference type="ARBA" id="ARBA00022448"/>
    </source>
</evidence>
<keyword evidence="10" id="KW-0969">Cilium</keyword>
<dbReference type="InterPro" id="IPR051472">
    <property type="entry name" value="T3SS_Stator/FliH"/>
</dbReference>
<keyword evidence="3" id="KW-0813">Transport</keyword>
<protein>
    <recommendedName>
        <fullName evidence="7">Flagellar assembly protein FliH</fullName>
    </recommendedName>
</protein>
<keyword evidence="5" id="KW-0653">Protein transport</keyword>
<feature type="domain" description="Flagellar assembly protein FliH/Type III secretion system HrpE" evidence="9">
    <location>
        <begin position="122"/>
        <end position="242"/>
    </location>
</feature>
<evidence type="ECO:0000256" key="6">
    <source>
        <dbReference type="ARBA" id="ARBA00023225"/>
    </source>
</evidence>
<reference evidence="10 11" key="1">
    <citation type="submission" date="2014-07" db="EMBL/GenBank/DDBJ databases">
        <authorList>
            <person name="Wibberg Daniel"/>
        </authorList>
    </citation>
    <scope>NUCLEOTIDE SEQUENCE [LARGE SCALE GENOMIC DNA]</scope>
</reference>
<dbReference type="InterPro" id="IPR022524">
    <property type="entry name" value="FliH_Bacilli"/>
</dbReference>
<keyword evidence="10" id="KW-0282">Flagellum</keyword>
<evidence type="ECO:0000256" key="2">
    <source>
        <dbReference type="ARBA" id="ARBA00006602"/>
    </source>
</evidence>
<dbReference type="InterPro" id="IPR018035">
    <property type="entry name" value="Flagellar_FliH/T3SS_HrpE"/>
</dbReference>